<sequence length="290" mass="33685">MIPAINTINRRRLKTFSELELKISVDKMTNEKLVNAINQILATMMNDQIPNVHLIMSQHLKMDLRQKDVNARVLNYFDRFDELIEEYRLSIALDGNEKLKCKLLIENLHPASLKDQVQLYQDLDPTVKISIARLFDVINAEALKNQLSYDLYQTSEDKPQAKPATRASMRDNSNRPRASRDDRREDKPAVRTCDDAPAQGCLHCKGSHWASDCTTATEDQKKQALRLFMEQRKNAEAAKMKRFMREEEELAPQHVAFNGKVTMRYYLDNGTEYNVFLDGLWMKFTKRALE</sequence>
<accession>A0A329RHX1</accession>
<evidence type="ECO:0000313" key="8">
    <source>
        <dbReference type="Proteomes" id="UP000251314"/>
    </source>
</evidence>
<reference evidence="7 8" key="1">
    <citation type="submission" date="2018-01" db="EMBL/GenBank/DDBJ databases">
        <title>Draft genome of the strawberry crown rot pathogen Phytophthora cactorum.</title>
        <authorList>
            <person name="Armitage A.D."/>
            <person name="Lysoe E."/>
            <person name="Nellist C.F."/>
            <person name="Harrison R.J."/>
            <person name="Brurberg M.B."/>
        </authorList>
    </citation>
    <scope>NUCLEOTIDE SEQUENCE [LARGE SCALE GENOMIC DNA]</scope>
    <source>
        <strain evidence="7 8">10300</strain>
    </source>
</reference>
<dbReference type="Proteomes" id="UP000774804">
    <property type="component" value="Unassembled WGS sequence"/>
</dbReference>
<name>A0A329RHX1_9STRA</name>
<keyword evidence="8" id="KW-1185">Reference proteome</keyword>
<dbReference type="AlphaFoldDB" id="A0A329RHX1"/>
<dbReference type="EMBL" id="RCMI01002196">
    <property type="protein sequence ID" value="KAG2878079.1"/>
    <property type="molecule type" value="Genomic_DNA"/>
</dbReference>
<evidence type="ECO:0000313" key="6">
    <source>
        <dbReference type="EMBL" id="KAG3203353.1"/>
    </source>
</evidence>
<dbReference type="Proteomes" id="UP000736787">
    <property type="component" value="Unassembled WGS sequence"/>
</dbReference>
<organism evidence="7 8">
    <name type="scientific">Phytophthora cactorum</name>
    <dbReference type="NCBI Taxonomy" id="29920"/>
    <lineage>
        <taxon>Eukaryota</taxon>
        <taxon>Sar</taxon>
        <taxon>Stramenopiles</taxon>
        <taxon>Oomycota</taxon>
        <taxon>Peronosporomycetes</taxon>
        <taxon>Peronosporales</taxon>
        <taxon>Peronosporaceae</taxon>
        <taxon>Phytophthora</taxon>
    </lineage>
</organism>
<reference evidence="2" key="2">
    <citation type="submission" date="2018-10" db="EMBL/GenBank/DDBJ databases">
        <title>Effector identification in a new, highly contiguous assembly of the strawberry crown rot pathogen Phytophthora cactorum.</title>
        <authorList>
            <person name="Armitage A.D."/>
            <person name="Nellist C.F."/>
            <person name="Bates H."/>
            <person name="Vickerstaff R.J."/>
            <person name="Harrison R.J."/>
        </authorList>
    </citation>
    <scope>NUCLEOTIDE SEQUENCE</scope>
    <source>
        <strain evidence="2">15-7</strain>
        <strain evidence="3">4032</strain>
        <strain evidence="4">4040</strain>
        <strain evidence="5">P415</strain>
        <strain evidence="6">P421</strain>
    </source>
</reference>
<feature type="compositionally biased region" description="Basic and acidic residues" evidence="1">
    <location>
        <begin position="168"/>
        <end position="191"/>
    </location>
</feature>
<dbReference type="VEuPathDB" id="FungiDB:PC110_g19215"/>
<dbReference type="Proteomes" id="UP000251314">
    <property type="component" value="Unassembled WGS sequence"/>
</dbReference>
<dbReference type="EMBL" id="RCML01002142">
    <property type="protein sequence ID" value="KAG2958853.1"/>
    <property type="molecule type" value="Genomic_DNA"/>
</dbReference>
<dbReference type="EMBL" id="RCMV01002318">
    <property type="protein sequence ID" value="KAG3203353.1"/>
    <property type="molecule type" value="Genomic_DNA"/>
</dbReference>
<proteinExistence type="predicted"/>
<evidence type="ECO:0000313" key="3">
    <source>
        <dbReference type="EMBL" id="KAG2878079.1"/>
    </source>
</evidence>
<protein>
    <submittedName>
        <fullName evidence="7">Uncharacterized protein</fullName>
    </submittedName>
</protein>
<evidence type="ECO:0000256" key="1">
    <source>
        <dbReference type="SAM" id="MobiDB-lite"/>
    </source>
</evidence>
<dbReference type="EMBL" id="RCMK01002193">
    <property type="protein sequence ID" value="KAG2883740.1"/>
    <property type="molecule type" value="Genomic_DNA"/>
</dbReference>
<feature type="region of interest" description="Disordered" evidence="1">
    <location>
        <begin position="154"/>
        <end position="191"/>
    </location>
</feature>
<dbReference type="OrthoDB" id="114551at2759"/>
<dbReference type="EMBL" id="MJFZ01000898">
    <property type="protein sequence ID" value="RAW24353.1"/>
    <property type="molecule type" value="Genomic_DNA"/>
</dbReference>
<evidence type="ECO:0000313" key="7">
    <source>
        <dbReference type="EMBL" id="RAW24353.1"/>
    </source>
</evidence>
<gene>
    <name evidence="7" type="ORF">PC110_g19215</name>
    <name evidence="2" type="ORF">PC113_g23274</name>
    <name evidence="3" type="ORF">PC115_g23175</name>
    <name evidence="4" type="ORF">PC117_g25956</name>
    <name evidence="5" type="ORF">PC118_g23310</name>
    <name evidence="6" type="ORF">PC129_g22906</name>
</gene>
<evidence type="ECO:0000313" key="4">
    <source>
        <dbReference type="EMBL" id="KAG2883740.1"/>
    </source>
</evidence>
<evidence type="ECO:0000313" key="2">
    <source>
        <dbReference type="EMBL" id="KAG2814817.1"/>
    </source>
</evidence>
<comment type="caution">
    <text evidence="7">The sequence shown here is derived from an EMBL/GenBank/DDBJ whole genome shotgun (WGS) entry which is preliminary data.</text>
</comment>
<dbReference type="EMBL" id="RCMG01002098">
    <property type="protein sequence ID" value="KAG2814817.1"/>
    <property type="molecule type" value="Genomic_DNA"/>
</dbReference>
<dbReference type="Proteomes" id="UP000760860">
    <property type="component" value="Unassembled WGS sequence"/>
</dbReference>
<dbReference type="Proteomes" id="UP000697107">
    <property type="component" value="Unassembled WGS sequence"/>
</dbReference>
<evidence type="ECO:0000313" key="5">
    <source>
        <dbReference type="EMBL" id="KAG2958853.1"/>
    </source>
</evidence>
<dbReference type="Proteomes" id="UP000735874">
    <property type="component" value="Unassembled WGS sequence"/>
</dbReference>